<gene>
    <name evidence="2" type="ORF">BO97DRAFT_219131</name>
</gene>
<dbReference type="RefSeq" id="XP_025554811.1">
    <property type="nucleotide sequence ID" value="XM_025690634.1"/>
</dbReference>
<dbReference type="AlphaFoldDB" id="A0A395I6I8"/>
<proteinExistence type="predicted"/>
<dbReference type="GeneID" id="37194923"/>
<dbReference type="EMBL" id="KZ824271">
    <property type="protein sequence ID" value="RAL15657.1"/>
    <property type="molecule type" value="Genomic_DNA"/>
</dbReference>
<dbReference type="VEuPathDB" id="FungiDB:BO97DRAFT_219131"/>
<accession>A0A395I6I8</accession>
<keyword evidence="1" id="KW-0812">Transmembrane</keyword>
<evidence type="ECO:0000256" key="1">
    <source>
        <dbReference type="SAM" id="Phobius"/>
    </source>
</evidence>
<keyword evidence="3" id="KW-1185">Reference proteome</keyword>
<reference evidence="2 3" key="1">
    <citation type="submission" date="2018-02" db="EMBL/GenBank/DDBJ databases">
        <title>The genomes of Aspergillus section Nigri reveals drivers in fungal speciation.</title>
        <authorList>
            <consortium name="DOE Joint Genome Institute"/>
            <person name="Vesth T.C."/>
            <person name="Nybo J."/>
            <person name="Theobald S."/>
            <person name="Brandl J."/>
            <person name="Frisvad J.C."/>
            <person name="Nielsen K.F."/>
            <person name="Lyhne E.K."/>
            <person name="Kogle M.E."/>
            <person name="Kuo A."/>
            <person name="Riley R."/>
            <person name="Clum A."/>
            <person name="Nolan M."/>
            <person name="Lipzen A."/>
            <person name="Salamov A."/>
            <person name="Henrissat B."/>
            <person name="Wiebenga A."/>
            <person name="De vries R.P."/>
            <person name="Grigoriev I.V."/>
            <person name="Mortensen U.H."/>
            <person name="Andersen M.R."/>
            <person name="Baker S.E."/>
        </authorList>
    </citation>
    <scope>NUCLEOTIDE SEQUENCE [LARGE SCALE GENOMIC DNA]</scope>
    <source>
        <strain evidence="2 3">CBS 101889</strain>
    </source>
</reference>
<evidence type="ECO:0000313" key="3">
    <source>
        <dbReference type="Proteomes" id="UP000248961"/>
    </source>
</evidence>
<feature type="transmembrane region" description="Helical" evidence="1">
    <location>
        <begin position="49"/>
        <end position="66"/>
    </location>
</feature>
<organism evidence="2 3">
    <name type="scientific">Aspergillus homomorphus (strain CBS 101889)</name>
    <dbReference type="NCBI Taxonomy" id="1450537"/>
    <lineage>
        <taxon>Eukaryota</taxon>
        <taxon>Fungi</taxon>
        <taxon>Dikarya</taxon>
        <taxon>Ascomycota</taxon>
        <taxon>Pezizomycotina</taxon>
        <taxon>Eurotiomycetes</taxon>
        <taxon>Eurotiomycetidae</taxon>
        <taxon>Eurotiales</taxon>
        <taxon>Aspergillaceae</taxon>
        <taxon>Aspergillus</taxon>
        <taxon>Aspergillus subgen. Circumdati</taxon>
    </lineage>
</organism>
<protein>
    <submittedName>
        <fullName evidence="2">Uncharacterized protein</fullName>
    </submittedName>
</protein>
<sequence>MDSYDTFLLFFFFFPLPPAPRPFRQAEFPWPDHGDDVDDNVEFMGSCPFFLQFLLLFLAFQFFLSCPSAGSEWYVTHLVGATVVVGLIIVGGKCYTESYTGFSPSNLHFHRLPSNHRHHRLTSYITGPFPLLSPSLCIASIFTSSSHLISPPPHTALLPSLKFI</sequence>
<feature type="transmembrane region" description="Helical" evidence="1">
    <location>
        <begin position="73"/>
        <end position="92"/>
    </location>
</feature>
<keyword evidence="1" id="KW-0472">Membrane</keyword>
<keyword evidence="1" id="KW-1133">Transmembrane helix</keyword>
<evidence type="ECO:0000313" key="2">
    <source>
        <dbReference type="EMBL" id="RAL15657.1"/>
    </source>
</evidence>
<dbReference type="Proteomes" id="UP000248961">
    <property type="component" value="Unassembled WGS sequence"/>
</dbReference>
<name>A0A395I6I8_ASPHC</name>